<dbReference type="OrthoDB" id="10064612at2759"/>
<reference evidence="2 3" key="1">
    <citation type="journal article" date="2013" name="Nature">
        <title>Insights into bilaterian evolution from three spiralian genomes.</title>
        <authorList>
            <person name="Simakov O."/>
            <person name="Marletaz F."/>
            <person name="Cho S.J."/>
            <person name="Edsinger-Gonzales E."/>
            <person name="Havlak P."/>
            <person name="Hellsten U."/>
            <person name="Kuo D.H."/>
            <person name="Larsson T."/>
            <person name="Lv J."/>
            <person name="Arendt D."/>
            <person name="Savage R."/>
            <person name="Osoegawa K."/>
            <person name="de Jong P."/>
            <person name="Grimwood J."/>
            <person name="Chapman J.A."/>
            <person name="Shapiro H."/>
            <person name="Aerts A."/>
            <person name="Otillar R.P."/>
            <person name="Terry A.Y."/>
            <person name="Boore J.L."/>
            <person name="Grigoriev I.V."/>
            <person name="Lindberg D.R."/>
            <person name="Seaver E.C."/>
            <person name="Weisblat D.A."/>
            <person name="Putnam N.H."/>
            <person name="Rokhsar D.S."/>
        </authorList>
    </citation>
    <scope>NUCLEOTIDE SEQUENCE [LARGE SCALE GENOMIC DNA]</scope>
</reference>
<dbReference type="Proteomes" id="UP000030746">
    <property type="component" value="Unassembled WGS sequence"/>
</dbReference>
<dbReference type="CTD" id="20249743"/>
<dbReference type="AlphaFoldDB" id="V3ZXS5"/>
<feature type="compositionally biased region" description="Polar residues" evidence="1">
    <location>
        <begin position="79"/>
        <end position="89"/>
    </location>
</feature>
<evidence type="ECO:0000313" key="3">
    <source>
        <dbReference type="Proteomes" id="UP000030746"/>
    </source>
</evidence>
<dbReference type="EMBL" id="KB202917">
    <property type="protein sequence ID" value="ESO87405.1"/>
    <property type="molecule type" value="Genomic_DNA"/>
</dbReference>
<accession>V3ZXS5</accession>
<name>V3ZXS5_LOTGI</name>
<keyword evidence="3" id="KW-1185">Reference proteome</keyword>
<dbReference type="HOGENOM" id="CLU_1403919_0_0_1"/>
<sequence>MKTPVGEEQTPQRSILRGINSVSKKRRVAFIPDNEKHNDSDSSSSELMEIEPMDIDQFARGKSTPIHIRPSPRVKVSEPTRQPLKTPQLNRVPRGPPIKLNPKQQQIKGYMGKENDQYNALFPNETRENKIVKKKEIMAGSNMRKTPSKQTKAKFFSVSPKQRKEAASKARKSDKVEDMAWFDLDSVFGFGPED</sequence>
<dbReference type="RefSeq" id="XP_009061874.1">
    <property type="nucleotide sequence ID" value="XM_009063626.1"/>
</dbReference>
<organism evidence="2 3">
    <name type="scientific">Lottia gigantea</name>
    <name type="common">Giant owl limpet</name>
    <dbReference type="NCBI Taxonomy" id="225164"/>
    <lineage>
        <taxon>Eukaryota</taxon>
        <taxon>Metazoa</taxon>
        <taxon>Spiralia</taxon>
        <taxon>Lophotrochozoa</taxon>
        <taxon>Mollusca</taxon>
        <taxon>Gastropoda</taxon>
        <taxon>Patellogastropoda</taxon>
        <taxon>Lottioidea</taxon>
        <taxon>Lottiidae</taxon>
        <taxon>Lottia</taxon>
    </lineage>
</organism>
<evidence type="ECO:0000313" key="2">
    <source>
        <dbReference type="EMBL" id="ESO87405.1"/>
    </source>
</evidence>
<protein>
    <submittedName>
        <fullName evidence="2">Uncharacterized protein</fullName>
    </submittedName>
</protein>
<dbReference type="GeneID" id="20249743"/>
<gene>
    <name evidence="2" type="ORF">LOTGIDRAFT_235081</name>
</gene>
<feature type="compositionally biased region" description="Basic and acidic residues" evidence="1">
    <location>
        <begin position="162"/>
        <end position="175"/>
    </location>
</feature>
<proteinExistence type="predicted"/>
<dbReference type="KEGG" id="lgi:LOTGIDRAFT_235081"/>
<feature type="region of interest" description="Disordered" evidence="1">
    <location>
        <begin position="139"/>
        <end position="175"/>
    </location>
</feature>
<evidence type="ECO:0000256" key="1">
    <source>
        <dbReference type="SAM" id="MobiDB-lite"/>
    </source>
</evidence>
<feature type="region of interest" description="Disordered" evidence="1">
    <location>
        <begin position="1"/>
        <end position="102"/>
    </location>
</feature>